<dbReference type="NCBIfam" id="TIGR00756">
    <property type="entry name" value="PPR"/>
    <property type="match status" value="2"/>
</dbReference>
<evidence type="ECO:0000313" key="7">
    <source>
        <dbReference type="Proteomes" id="UP001172155"/>
    </source>
</evidence>
<dbReference type="PANTHER" id="PTHR47447:SF17">
    <property type="entry name" value="OS12G0638900 PROTEIN"/>
    <property type="match status" value="1"/>
</dbReference>
<dbReference type="InterPro" id="IPR011990">
    <property type="entry name" value="TPR-like_helical_dom_sf"/>
</dbReference>
<gene>
    <name evidence="6" type="ORF">B0T18DRAFT_289397</name>
</gene>
<comment type="subunit">
    <text evidence="4">Binds to mitochondrial small subunit 15S rRNA.</text>
</comment>
<feature type="non-terminal residue" evidence="6">
    <location>
        <position position="485"/>
    </location>
</feature>
<comment type="caution">
    <text evidence="6">The sequence shown here is derived from an EMBL/GenBank/DDBJ whole genome shotgun (WGS) entry which is preliminary data.</text>
</comment>
<dbReference type="Gene3D" id="1.25.40.10">
    <property type="entry name" value="Tetratricopeptide repeat domain"/>
    <property type="match status" value="1"/>
</dbReference>
<dbReference type="AlphaFoldDB" id="A0AA40EJV2"/>
<evidence type="ECO:0000256" key="5">
    <source>
        <dbReference type="PROSITE-ProRule" id="PRU00708"/>
    </source>
</evidence>
<dbReference type="Proteomes" id="UP001172155">
    <property type="component" value="Unassembled WGS sequence"/>
</dbReference>
<reference evidence="6" key="1">
    <citation type="submission" date="2023-06" db="EMBL/GenBank/DDBJ databases">
        <title>Genome-scale phylogeny and comparative genomics of the fungal order Sordariales.</title>
        <authorList>
            <consortium name="Lawrence Berkeley National Laboratory"/>
            <person name="Hensen N."/>
            <person name="Bonometti L."/>
            <person name="Westerberg I."/>
            <person name="Brannstrom I.O."/>
            <person name="Guillou S."/>
            <person name="Cros-Aarteil S."/>
            <person name="Calhoun S."/>
            <person name="Haridas S."/>
            <person name="Kuo A."/>
            <person name="Mondo S."/>
            <person name="Pangilinan J."/>
            <person name="Riley R."/>
            <person name="LaButti K."/>
            <person name="Andreopoulos B."/>
            <person name="Lipzen A."/>
            <person name="Chen C."/>
            <person name="Yanf M."/>
            <person name="Daum C."/>
            <person name="Ng V."/>
            <person name="Clum A."/>
            <person name="Steindorff A."/>
            <person name="Ohm R."/>
            <person name="Martin F."/>
            <person name="Silar P."/>
            <person name="Natvig D."/>
            <person name="Lalanne C."/>
            <person name="Gautier V."/>
            <person name="Ament-velasquez S.L."/>
            <person name="Kruys A."/>
            <person name="Hutchinson M.I."/>
            <person name="Powell A.J."/>
            <person name="Barry K."/>
            <person name="Miller A.N."/>
            <person name="Grigoriev I.V."/>
            <person name="Debuchy R."/>
            <person name="Gladieux P."/>
            <person name="Thoren M.H."/>
            <person name="Johannesson H."/>
        </authorList>
    </citation>
    <scope>NUCLEOTIDE SEQUENCE</scope>
    <source>
        <strain evidence="6">SMH3187-1</strain>
    </source>
</reference>
<name>A0AA40EJV2_9PEZI</name>
<evidence type="ECO:0000313" key="6">
    <source>
        <dbReference type="EMBL" id="KAK0740721.1"/>
    </source>
</evidence>
<feature type="repeat" description="PPR" evidence="5">
    <location>
        <begin position="198"/>
        <end position="232"/>
    </location>
</feature>
<feature type="non-terminal residue" evidence="6">
    <location>
        <position position="1"/>
    </location>
</feature>
<sequence>KEERARYTEQELLALVDPYDGEEVGPVDEYLQFFRDPYMRGYAAPSDPNVTISSNKEDADYPLPDEVTPAGSKESEILWDLRFAVVSRLRNPEAVSLDYIYEVYQRLPEPRIPYLSGRLRHQLLKTLAQPQTKNSRSMLRYFAVIADIRNCGLALTPPEWNSAMSFAGRYVGVTTETETEAALKIWRDMEVEAGIPATDVTFNILFDVASKAGNFTLAEMIYREMESRGHRFNRYHHVSLIHFFGLKMDTAGLRAAYAEMVRAGEMIDTVTLNAVISGLLRSGEEDAAERVYERMKASVATKAALPVRTYSTDRAITHALVMFAKLGRQFPALRPGFQQASPLHPDLRTYTILINHHGVAAGNLGRVARYVDEMKYFHIPLHGAVFLALFKGFARHGGYDRHGGRTAWSAQRLESIWDAFVAAVDGETPGLEIRTWLAMWILRAFARCSTGESVLDAYDALKGRWQLGREDEVFMADFLARMLKR</sequence>
<dbReference type="PROSITE" id="PS51375">
    <property type="entry name" value="PPR"/>
    <property type="match status" value="2"/>
</dbReference>
<evidence type="ECO:0000256" key="3">
    <source>
        <dbReference type="ARBA" id="ARBA00044493"/>
    </source>
</evidence>
<feature type="repeat" description="PPR" evidence="5">
    <location>
        <begin position="268"/>
        <end position="298"/>
    </location>
</feature>
<comment type="function">
    <text evidence="3">Regulates mitochondrial small subunit maturation by controlling 15S rRNA 5'-end processing. Localizes to the 5' precursor of the 15S rRNA in a position that is subsequently occupied by mS47 in the mature yeast mtSSU. Uses structure and sequence-specific RNA recognition, binding to a single-stranded region of the precursor and specifically recognizing bases -6 to -1. The exchange of Ccm1 for mS47 is coupled to the irreversible removal of precursor rRNA that is accompanied by conformational changes of the mitoribosomal proteins uS5m and mS26. These conformational changes signal completion of 5'-end rRNA processing through protection of the mature 5'-end of the 15S rRNA and stabilization of mS47. The removal of the 5' precursor together with the dissociation of Ccm1 may be catalyzed by the 5'-3' exoribonuclease Pet127. Involved in the specific removal of group I introns in mitochondrial encoded transcripts.</text>
</comment>
<accession>A0AA40EJV2</accession>
<evidence type="ECO:0000256" key="2">
    <source>
        <dbReference type="ARBA" id="ARBA00022737"/>
    </source>
</evidence>
<keyword evidence="2" id="KW-0677">Repeat</keyword>
<proteinExistence type="inferred from homology"/>
<comment type="similarity">
    <text evidence="1">Belongs to the CCM1 family.</text>
</comment>
<dbReference type="Pfam" id="PF01535">
    <property type="entry name" value="PPR"/>
    <property type="match status" value="2"/>
</dbReference>
<evidence type="ECO:0008006" key="8">
    <source>
        <dbReference type="Google" id="ProtNLM"/>
    </source>
</evidence>
<keyword evidence="7" id="KW-1185">Reference proteome</keyword>
<evidence type="ECO:0000256" key="1">
    <source>
        <dbReference type="ARBA" id="ARBA00006192"/>
    </source>
</evidence>
<evidence type="ECO:0000256" key="4">
    <source>
        <dbReference type="ARBA" id="ARBA00044511"/>
    </source>
</evidence>
<dbReference type="PANTHER" id="PTHR47447">
    <property type="entry name" value="OS03G0856100 PROTEIN"/>
    <property type="match status" value="1"/>
</dbReference>
<protein>
    <recommendedName>
        <fullName evidence="8">Pentatricopeptide repeat protein</fullName>
    </recommendedName>
</protein>
<dbReference type="EMBL" id="JAUKUD010000006">
    <property type="protein sequence ID" value="KAK0740721.1"/>
    <property type="molecule type" value="Genomic_DNA"/>
</dbReference>
<organism evidence="6 7">
    <name type="scientific">Schizothecium vesticola</name>
    <dbReference type="NCBI Taxonomy" id="314040"/>
    <lineage>
        <taxon>Eukaryota</taxon>
        <taxon>Fungi</taxon>
        <taxon>Dikarya</taxon>
        <taxon>Ascomycota</taxon>
        <taxon>Pezizomycotina</taxon>
        <taxon>Sordariomycetes</taxon>
        <taxon>Sordariomycetidae</taxon>
        <taxon>Sordariales</taxon>
        <taxon>Schizotheciaceae</taxon>
        <taxon>Schizothecium</taxon>
    </lineage>
</organism>
<dbReference type="InterPro" id="IPR002885">
    <property type="entry name" value="PPR_rpt"/>
</dbReference>